<evidence type="ECO:0000259" key="12">
    <source>
        <dbReference type="Pfam" id="PF08357"/>
    </source>
</evidence>
<accession>A0AAV2GYQ0</accession>
<evidence type="ECO:0000313" key="14">
    <source>
        <dbReference type="EMBL" id="CAL1526554.1"/>
    </source>
</evidence>
<keyword evidence="2" id="KW-1003">Cell membrane</keyword>
<feature type="region of interest" description="Disordered" evidence="9">
    <location>
        <begin position="343"/>
        <end position="372"/>
    </location>
</feature>
<feature type="chain" id="PRO_5043774469" description="SEFIR domain-containing protein" evidence="11">
    <location>
        <begin position="29"/>
        <end position="835"/>
    </location>
</feature>
<dbReference type="Pfam" id="PF08357">
    <property type="entry name" value="SEFIR"/>
    <property type="match status" value="1"/>
</dbReference>
<evidence type="ECO:0000256" key="5">
    <source>
        <dbReference type="ARBA" id="ARBA00022989"/>
    </source>
</evidence>
<evidence type="ECO:0000256" key="3">
    <source>
        <dbReference type="ARBA" id="ARBA00022692"/>
    </source>
</evidence>
<feature type="region of interest" description="Disordered" evidence="9">
    <location>
        <begin position="681"/>
        <end position="703"/>
    </location>
</feature>
<dbReference type="GO" id="GO:0030368">
    <property type="term" value="F:interleukin-17 receptor activity"/>
    <property type="evidence" value="ECO:0007669"/>
    <property type="project" value="InterPro"/>
</dbReference>
<organism evidence="14 15">
    <name type="scientific">Lymnaea stagnalis</name>
    <name type="common">Great pond snail</name>
    <name type="synonym">Helix stagnalis</name>
    <dbReference type="NCBI Taxonomy" id="6523"/>
    <lineage>
        <taxon>Eukaryota</taxon>
        <taxon>Metazoa</taxon>
        <taxon>Spiralia</taxon>
        <taxon>Lophotrochozoa</taxon>
        <taxon>Mollusca</taxon>
        <taxon>Gastropoda</taxon>
        <taxon>Heterobranchia</taxon>
        <taxon>Euthyneura</taxon>
        <taxon>Panpulmonata</taxon>
        <taxon>Hygrophila</taxon>
        <taxon>Lymnaeoidea</taxon>
        <taxon>Lymnaeidae</taxon>
        <taxon>Lymnaea</taxon>
    </lineage>
</organism>
<evidence type="ECO:0000313" key="15">
    <source>
        <dbReference type="Proteomes" id="UP001497497"/>
    </source>
</evidence>
<evidence type="ECO:0000256" key="9">
    <source>
        <dbReference type="SAM" id="MobiDB-lite"/>
    </source>
</evidence>
<dbReference type="AlphaFoldDB" id="A0AAV2GYQ0"/>
<dbReference type="GO" id="GO:0005886">
    <property type="term" value="C:plasma membrane"/>
    <property type="evidence" value="ECO:0007669"/>
    <property type="project" value="UniProtKB-SubCell"/>
</dbReference>
<evidence type="ECO:0000256" key="2">
    <source>
        <dbReference type="ARBA" id="ARBA00022475"/>
    </source>
</evidence>
<dbReference type="Proteomes" id="UP001497497">
    <property type="component" value="Unassembled WGS sequence"/>
</dbReference>
<evidence type="ECO:0000256" key="11">
    <source>
        <dbReference type="SAM" id="SignalP"/>
    </source>
</evidence>
<evidence type="ECO:0000259" key="13">
    <source>
        <dbReference type="Pfam" id="PF23608"/>
    </source>
</evidence>
<feature type="transmembrane region" description="Helical" evidence="10">
    <location>
        <begin position="380"/>
        <end position="404"/>
    </location>
</feature>
<keyword evidence="6 10" id="KW-0472">Membrane</keyword>
<dbReference type="InterPro" id="IPR038683">
    <property type="entry name" value="IL17RA/B_FnIII-like_1_sf"/>
</dbReference>
<keyword evidence="3 10" id="KW-0812">Transmembrane</keyword>
<feature type="signal peptide" evidence="11">
    <location>
        <begin position="1"/>
        <end position="28"/>
    </location>
</feature>
<keyword evidence="7" id="KW-0675">Receptor</keyword>
<comment type="caution">
    <text evidence="14">The sequence shown here is derived from an EMBL/GenBank/DDBJ whole genome shotgun (WGS) entry which is preliminary data.</text>
</comment>
<feature type="compositionally biased region" description="Low complexity" evidence="9">
    <location>
        <begin position="687"/>
        <end position="698"/>
    </location>
</feature>
<dbReference type="InterPro" id="IPR057066">
    <property type="entry name" value="Ig_ILCR1"/>
</dbReference>
<evidence type="ECO:0000256" key="4">
    <source>
        <dbReference type="ARBA" id="ARBA00022729"/>
    </source>
</evidence>
<protein>
    <recommendedName>
        <fullName evidence="16">SEFIR domain-containing protein</fullName>
    </recommendedName>
</protein>
<evidence type="ECO:0000256" key="1">
    <source>
        <dbReference type="ARBA" id="ARBA00004251"/>
    </source>
</evidence>
<keyword evidence="15" id="KW-1185">Reference proteome</keyword>
<evidence type="ECO:0000256" key="10">
    <source>
        <dbReference type="SAM" id="Phobius"/>
    </source>
</evidence>
<dbReference type="InterPro" id="IPR039465">
    <property type="entry name" value="IL-17_rcpt-like"/>
</dbReference>
<evidence type="ECO:0000256" key="8">
    <source>
        <dbReference type="ARBA" id="ARBA00023180"/>
    </source>
</evidence>
<dbReference type="Pfam" id="PF23608">
    <property type="entry name" value="Ig_ILCR1"/>
    <property type="match status" value="1"/>
</dbReference>
<dbReference type="Gene3D" id="2.60.40.2160">
    <property type="entry name" value="Interleukin-17 receptor A/B, fibronectin-III-like domain 1"/>
    <property type="match status" value="1"/>
</dbReference>
<reference evidence="14 15" key="1">
    <citation type="submission" date="2024-04" db="EMBL/GenBank/DDBJ databases">
        <authorList>
            <consortium name="Genoscope - CEA"/>
            <person name="William W."/>
        </authorList>
    </citation>
    <scope>NUCLEOTIDE SEQUENCE [LARGE SCALE GENOMIC DNA]</scope>
</reference>
<proteinExistence type="predicted"/>
<feature type="compositionally biased region" description="Low complexity" evidence="9">
    <location>
        <begin position="343"/>
        <end position="354"/>
    </location>
</feature>
<dbReference type="PANTHER" id="PTHR15583">
    <property type="entry name" value="INTERLEUKIN-17 RECEPTOR"/>
    <property type="match status" value="1"/>
</dbReference>
<dbReference type="PANTHER" id="PTHR15583:SF7">
    <property type="entry name" value="INTERLEUKIN CYTOKINE RECEPTOR-RELATED PROTEIN 2"/>
    <property type="match status" value="1"/>
</dbReference>
<keyword evidence="5 10" id="KW-1133">Transmembrane helix</keyword>
<comment type="subcellular location">
    <subcellularLocation>
        <location evidence="1">Cell membrane</location>
        <topology evidence="1">Single-pass type I membrane protein</topology>
    </subcellularLocation>
</comment>
<keyword evidence="4 11" id="KW-0732">Signal</keyword>
<gene>
    <name evidence="14" type="ORF">GSLYS_00000731001</name>
</gene>
<sequence>MYRLFNMLLTERLANVVLLCCMIQPVVLVKYPCDLRIFVEDYEVDNTNICLGEYVSKECRPFVSSFSRSDLPQDYPNESLSIERPSNINLVGLNSPYPGDNNIYPGLTIQWGPPPSEAAKRDLEGFLIIWKDKDVFCRLFQLKPGSIQHNTKVTFSYDVERLNPVSNYSVIVYSTPPPKPGDQNDEKVFLRMSYTTFRQYPAQGFAPALWAPSLSVKTWTNGSVDVKFTLSPPEFNLTFFEVLLLKKSSGWYNFYQKVNYTGTVYSKKDPEGAVTFSNLPTDEYSVLVRPIDPFRHDVTKCLCWKNDTSKYCEAACASINSDVFLVNVTEEPEIKTPLLSTTTPLTVRPSSPTVERPTATPTAGGGSEKLPAKATDDETAWVIGGSTLGAVLFIIICLVFACWFRSKDSFSLIKVKKCFHRICLGTDKQKFSLSPSSVDPIPDNKGSPSIVKRTVYIMSADDHNAHIEVVKSLAQFLEVHCYCQVIYPPMEEDIDKEPYTWFLRSMSRTERIIFVDSEGAEKLVQAHIYMKTYKSRELPPQGDLFTMCLKHIFNNAEARSNLVLVHFGTDRCHKSLHYPPTFQLPKQFPGFLRCIHGISPKSSASYANCLPMCVDNIQALPQGNQLLSAVELSKSFERDNPHWSESYFGTASTELRTMQSCSGDSGINVDYDLGRSVSTQDLSGLDSASPTSPTSKPPFFGTRTNVDAIHPSQVPELSIFTVPCDYDSICPSSVMEQPDYTYAVIPPESPSQFVDSFSRTVNTVNKESGFGSIYEAAYENGSVPGEQYSDHFTPPSGLEDCQGSIHPPESPSDMDNTSSALREINYNYDKFVLNI</sequence>
<dbReference type="InterPro" id="IPR013568">
    <property type="entry name" value="SEFIR_dom"/>
</dbReference>
<name>A0AAV2GYQ0_LYMST</name>
<feature type="domain" description="ILCR1 Ig-like" evidence="13">
    <location>
        <begin position="210"/>
        <end position="320"/>
    </location>
</feature>
<dbReference type="Gene3D" id="3.40.50.11530">
    <property type="match status" value="1"/>
</dbReference>
<feature type="domain" description="SEFIR" evidence="12">
    <location>
        <begin position="453"/>
        <end position="593"/>
    </location>
</feature>
<evidence type="ECO:0000256" key="6">
    <source>
        <dbReference type="ARBA" id="ARBA00023136"/>
    </source>
</evidence>
<dbReference type="EMBL" id="CAXITT010000006">
    <property type="protein sequence ID" value="CAL1526554.1"/>
    <property type="molecule type" value="Genomic_DNA"/>
</dbReference>
<keyword evidence="8" id="KW-0325">Glycoprotein</keyword>
<evidence type="ECO:0000256" key="7">
    <source>
        <dbReference type="ARBA" id="ARBA00023170"/>
    </source>
</evidence>
<evidence type="ECO:0008006" key="16">
    <source>
        <dbReference type="Google" id="ProtNLM"/>
    </source>
</evidence>